<dbReference type="OrthoDB" id="9129069at2"/>
<organism evidence="3 4">
    <name type="scientific">Desulfuromonas acetoxidans (strain DSM 684 / 11070)</name>
    <dbReference type="NCBI Taxonomy" id="281689"/>
    <lineage>
        <taxon>Bacteria</taxon>
        <taxon>Pseudomonadati</taxon>
        <taxon>Thermodesulfobacteriota</taxon>
        <taxon>Desulfuromonadia</taxon>
        <taxon>Desulfuromonadales</taxon>
        <taxon>Desulfuromonadaceae</taxon>
        <taxon>Desulfuromonas</taxon>
    </lineage>
</organism>
<dbReference type="Proteomes" id="UP000005695">
    <property type="component" value="Unassembled WGS sequence"/>
</dbReference>
<dbReference type="Pfam" id="PF23343">
    <property type="entry name" value="REP_ORF2-G2P"/>
    <property type="match status" value="1"/>
</dbReference>
<accession>Q1K1S8</accession>
<sequence length="385" mass="43502">MIPTADRKASRGVYVDRAAAVGGGVDAAGTVEPPFSPDTVQSSGHSADLGPHLVSEPPRHRGAEVRGGAKPDGPLVTSPISQTFEVPTFHVYPATVKIKRPFIGKVPVAPDRTRTSIQGFSDKSRGRLRFVAANSRDKIKTQFCMTYGDVWPINGRSLKADLNRFLTNVRKQFPGMEYIWIAEFQTRGCPHFHLFSSIPLTDENHQKLTKAWHRVAGYGQDKHLRVHSHDRNFIEWDLGKGSYLCKYLDKEAQKAIPEGFSSFGRWWGNSRTLVDVPDEIPSEYLDETYGYESIDLDTGEDTGFTPSKWIYRQLGRYQEALHRDRVRKIKELNLTRSKDDKIPIPPRPWFRHTNKSTSSFTGAPVFNRLLAYAQSVQPESEKSPF</sequence>
<evidence type="ECO:0000313" key="4">
    <source>
        <dbReference type="Proteomes" id="UP000005695"/>
    </source>
</evidence>
<evidence type="ECO:0000313" key="3">
    <source>
        <dbReference type="EMBL" id="EAT16310.1"/>
    </source>
</evidence>
<feature type="compositionally biased region" description="Basic and acidic residues" evidence="1">
    <location>
        <begin position="57"/>
        <end position="69"/>
    </location>
</feature>
<feature type="domain" description="Replication-associated protein ORF2/G2P" evidence="2">
    <location>
        <begin position="144"/>
        <end position="251"/>
    </location>
</feature>
<name>Q1K1S8_DESA6</name>
<proteinExistence type="predicted"/>
<dbReference type="AlphaFoldDB" id="Q1K1S8"/>
<protein>
    <recommendedName>
        <fullName evidence="2">Replication-associated protein ORF2/G2P domain-containing protein</fullName>
    </recommendedName>
</protein>
<comment type="caution">
    <text evidence="3">The sequence shown here is derived from an EMBL/GenBank/DDBJ whole genome shotgun (WGS) entry which is preliminary data.</text>
</comment>
<evidence type="ECO:0000256" key="1">
    <source>
        <dbReference type="SAM" id="MobiDB-lite"/>
    </source>
</evidence>
<feature type="region of interest" description="Disordered" evidence="1">
    <location>
        <begin position="29"/>
        <end position="73"/>
    </location>
</feature>
<dbReference type="RefSeq" id="WP_005998854.1">
    <property type="nucleotide sequence ID" value="NZ_AAEW02000005.1"/>
</dbReference>
<gene>
    <name evidence="3" type="ORF">Dace_1774</name>
</gene>
<dbReference type="EMBL" id="AAEW02000005">
    <property type="protein sequence ID" value="EAT16310.1"/>
    <property type="molecule type" value="Genomic_DNA"/>
</dbReference>
<keyword evidence="4" id="KW-1185">Reference proteome</keyword>
<evidence type="ECO:0000259" key="2">
    <source>
        <dbReference type="Pfam" id="PF23343"/>
    </source>
</evidence>
<reference evidence="3" key="2">
    <citation type="submission" date="2006-05" db="EMBL/GenBank/DDBJ databases">
        <title>Sequencing of the draft genome and assembly of Desulfuromonas acetoxidans DSM 684.</title>
        <authorList>
            <consortium name="US DOE Joint Genome Institute (JGI-PGF)"/>
            <person name="Copeland A."/>
            <person name="Lucas S."/>
            <person name="Lapidus A."/>
            <person name="Barry K."/>
            <person name="Detter J.C."/>
            <person name="Glavina del Rio T."/>
            <person name="Hammon N."/>
            <person name="Israni S."/>
            <person name="Dalin E."/>
            <person name="Tice H."/>
            <person name="Bruce D."/>
            <person name="Pitluck S."/>
            <person name="Richardson P."/>
        </authorList>
    </citation>
    <scope>NUCLEOTIDE SEQUENCE [LARGE SCALE GENOMIC DNA]</scope>
    <source>
        <strain evidence="3">DSM 684</strain>
    </source>
</reference>
<dbReference type="InterPro" id="IPR056906">
    <property type="entry name" value="ORF2/G2P_dom"/>
</dbReference>
<reference evidence="3" key="1">
    <citation type="submission" date="2006-05" db="EMBL/GenBank/DDBJ databases">
        <title>Annotation of the draft genome assembly of Desulfuromonas acetoxidans DSM 684.</title>
        <authorList>
            <consortium name="US DOE Joint Genome Institute (JGI-ORNL)"/>
            <person name="Larimer F."/>
            <person name="Land M."/>
            <person name="Hauser L."/>
        </authorList>
    </citation>
    <scope>NUCLEOTIDE SEQUENCE [LARGE SCALE GENOMIC DNA]</scope>
    <source>
        <strain evidence="3">DSM 684</strain>
    </source>
</reference>